<dbReference type="PANTHER" id="PTHR33127">
    <property type="entry name" value="TRANSMEMBRANE PROTEIN"/>
    <property type="match status" value="1"/>
</dbReference>
<accession>A0ABC8ZEM5</accession>
<dbReference type="Proteomes" id="UP001497457">
    <property type="component" value="Chromosome 19rd"/>
</dbReference>
<dbReference type="AlphaFoldDB" id="A0ABC8ZEM5"/>
<reference evidence="3" key="1">
    <citation type="submission" date="2024-06" db="EMBL/GenBank/DDBJ databases">
        <authorList>
            <person name="Ryan C."/>
        </authorList>
    </citation>
    <scope>NUCLEOTIDE SEQUENCE [LARGE SCALE GENOMIC DNA]</scope>
</reference>
<gene>
    <name evidence="2" type="ORF">URODEC1_LOCUS44095</name>
</gene>
<evidence type="ECO:0000259" key="1">
    <source>
        <dbReference type="Pfam" id="PF03478"/>
    </source>
</evidence>
<dbReference type="InterPro" id="IPR011043">
    <property type="entry name" value="Gal_Oxase/kelch_b-propeller"/>
</dbReference>
<name>A0ABC8ZEM5_9POAL</name>
<evidence type="ECO:0000313" key="3">
    <source>
        <dbReference type="Proteomes" id="UP001497457"/>
    </source>
</evidence>
<proteinExistence type="predicted"/>
<dbReference type="InterPro" id="IPR005174">
    <property type="entry name" value="KIB1-4_b-propeller"/>
</dbReference>
<dbReference type="PANTHER" id="PTHR33127:SF85">
    <property type="entry name" value="OS11G0436500 PROTEIN"/>
    <property type="match status" value="1"/>
</dbReference>
<keyword evidence="3" id="KW-1185">Reference proteome</keyword>
<dbReference type="Pfam" id="PF03478">
    <property type="entry name" value="Beta-prop_KIB1-4"/>
    <property type="match status" value="1"/>
</dbReference>
<dbReference type="SUPFAM" id="SSF50965">
    <property type="entry name" value="Galactose oxidase, central domain"/>
    <property type="match status" value="1"/>
</dbReference>
<feature type="domain" description="KIB1-4 beta-propeller" evidence="1">
    <location>
        <begin position="28"/>
        <end position="307"/>
    </location>
</feature>
<dbReference type="EMBL" id="OZ075129">
    <property type="protein sequence ID" value="CAL4959924.1"/>
    <property type="molecule type" value="Genomic_DNA"/>
</dbReference>
<organism evidence="2 3">
    <name type="scientific">Urochloa decumbens</name>
    <dbReference type="NCBI Taxonomy" id="240449"/>
    <lineage>
        <taxon>Eukaryota</taxon>
        <taxon>Viridiplantae</taxon>
        <taxon>Streptophyta</taxon>
        <taxon>Embryophyta</taxon>
        <taxon>Tracheophyta</taxon>
        <taxon>Spermatophyta</taxon>
        <taxon>Magnoliopsida</taxon>
        <taxon>Liliopsida</taxon>
        <taxon>Poales</taxon>
        <taxon>Poaceae</taxon>
        <taxon>PACMAD clade</taxon>
        <taxon>Panicoideae</taxon>
        <taxon>Panicodae</taxon>
        <taxon>Paniceae</taxon>
        <taxon>Melinidinae</taxon>
        <taxon>Urochloa</taxon>
    </lineage>
</organism>
<evidence type="ECO:0000313" key="2">
    <source>
        <dbReference type="EMBL" id="CAL4959924.1"/>
    </source>
</evidence>
<protein>
    <recommendedName>
        <fullName evidence="1">KIB1-4 beta-propeller domain-containing protein</fullName>
    </recommendedName>
</protein>
<reference evidence="2 3" key="2">
    <citation type="submission" date="2024-10" db="EMBL/GenBank/DDBJ databases">
        <authorList>
            <person name="Ryan C."/>
        </authorList>
    </citation>
    <scope>NUCLEOTIDE SEQUENCE [LARGE SCALE GENOMIC DNA]</scope>
</reference>
<sequence length="336" mass="37481">MSSQQMTPGLDLPCIAFHGYDRSTVMLSLSEHKRVAAGDITDDVLNNKVVSPTAQGLLLVRDPDTMATFLYNPATGDKVQLPPLRGVDDDVLLYSHCLLSDKPSAPGCIVLLVEGGDDTFIWYCHPEDDQWKKYEYDIGSHVLPYPGEEEDQIEKEVICSIAACHGKFYFDCSAADLRVIDFSSSSHEPVITAITIDDTVTNDSSNGHDDDDRPPCQTYLVESDGELYMVRLLVVLPFENGDEIDRVSVHRMDFSKRRWCNVSDLGGRAFLVSRFYFGASCSGAEHGLLPDRVYFVSARNNTLQVFDVRDGSYEVQKLDKAPEVHKAFWLLPTANP</sequence>